<dbReference type="Proteomes" id="UP000244811">
    <property type="component" value="Chromosome 3"/>
</dbReference>
<dbReference type="Pfam" id="PF22782">
    <property type="entry name" value="SDE2"/>
    <property type="match status" value="1"/>
</dbReference>
<dbReference type="PANTHER" id="PTHR12786">
    <property type="entry name" value="SPLICING FACTOR SF3A-RELATED"/>
    <property type="match status" value="1"/>
</dbReference>
<keyword evidence="5" id="KW-0507">mRNA processing</keyword>
<evidence type="ECO:0000313" key="10">
    <source>
        <dbReference type="EMBL" id="UKK01146.2"/>
    </source>
</evidence>
<evidence type="ECO:0000256" key="2">
    <source>
        <dbReference type="ARBA" id="ARBA00004496"/>
    </source>
</evidence>
<evidence type="ECO:0000256" key="5">
    <source>
        <dbReference type="ARBA" id="ARBA00022664"/>
    </source>
</evidence>
<evidence type="ECO:0000256" key="4">
    <source>
        <dbReference type="ARBA" id="ARBA00022490"/>
    </source>
</evidence>
<proteinExistence type="inferred from homology"/>
<keyword evidence="6" id="KW-0508">mRNA splicing</keyword>
<dbReference type="InterPro" id="IPR053822">
    <property type="entry name" value="SDE2-like_dom"/>
</dbReference>
<evidence type="ECO:0000256" key="1">
    <source>
        <dbReference type="ARBA" id="ARBA00004123"/>
    </source>
</evidence>
<accession>A0A976MBA1</accession>
<evidence type="ECO:0000259" key="9">
    <source>
        <dbReference type="Pfam" id="PF22782"/>
    </source>
</evidence>
<feature type="domain" description="SDE2-like" evidence="9">
    <location>
        <begin position="94"/>
        <end position="191"/>
    </location>
</feature>
<dbReference type="InterPro" id="IPR051421">
    <property type="entry name" value="RNA_Proc_DNA_Dmg_Regulator"/>
</dbReference>
<dbReference type="AlphaFoldDB" id="A0A976MBA1"/>
<keyword evidence="8" id="KW-0131">Cell cycle</keyword>
<comment type="subcellular location">
    <subcellularLocation>
        <location evidence="2">Cytoplasm</location>
    </subcellularLocation>
    <subcellularLocation>
        <location evidence="1">Nucleus</location>
    </subcellularLocation>
</comment>
<keyword evidence="7" id="KW-0539">Nucleus</keyword>
<reference evidence="10" key="1">
    <citation type="submission" date="2022-07" db="EMBL/GenBank/DDBJ databases">
        <title>Evaluation of T. orientalis genome assembly methods using nanopore sequencing and analysis of variation between genomes.</title>
        <authorList>
            <person name="Yam J."/>
            <person name="Micallef M.L."/>
            <person name="Liu M."/>
            <person name="Djordjevic S.P."/>
            <person name="Bogema D.R."/>
            <person name="Jenkins C."/>
        </authorList>
    </citation>
    <scope>NUCLEOTIDE SEQUENCE</scope>
    <source>
        <strain evidence="10">Goon Nure</strain>
    </source>
</reference>
<name>A0A976MBA1_THEOR</name>
<sequence>MVIKCLNIEIELVRLNVYTIKDICRKSFPCLKSQFFNRIISEIHNVDISKFYLLINGKINSDLSDYSYSEISDSADGIELKDEVTINVLFKVLGGKGGFGKILKSQAKKKSQSSNLDSCRNLQGQRIRTVRLSEQMNRWKEQQSDQEKVDKNFYKVPKKTESLDTENVETFNDEKYVQTIQKEVGKVKHTVLKGFDKKLDRESQELKINEELESKRSNVLDACLDVYEL</sequence>
<evidence type="ECO:0000256" key="6">
    <source>
        <dbReference type="ARBA" id="ARBA00023187"/>
    </source>
</evidence>
<protein>
    <recommendedName>
        <fullName evidence="9">SDE2-like domain-containing protein</fullName>
    </recommendedName>
</protein>
<evidence type="ECO:0000313" key="11">
    <source>
        <dbReference type="Proteomes" id="UP000244811"/>
    </source>
</evidence>
<keyword evidence="4" id="KW-0963">Cytoplasm</keyword>
<dbReference type="GO" id="GO:0008380">
    <property type="term" value="P:RNA splicing"/>
    <property type="evidence" value="ECO:0007669"/>
    <property type="project" value="UniProtKB-KW"/>
</dbReference>
<comment type="similarity">
    <text evidence="3">Belongs to the SDE2 family.</text>
</comment>
<dbReference type="GO" id="GO:0005737">
    <property type="term" value="C:cytoplasm"/>
    <property type="evidence" value="ECO:0007669"/>
    <property type="project" value="UniProtKB-SubCell"/>
</dbReference>
<dbReference type="PANTHER" id="PTHR12786:SF1">
    <property type="entry name" value="SPLICING REGULATOR SDE2"/>
    <property type="match status" value="1"/>
</dbReference>
<evidence type="ECO:0000256" key="7">
    <source>
        <dbReference type="ARBA" id="ARBA00023242"/>
    </source>
</evidence>
<dbReference type="EMBL" id="CP056070">
    <property type="protein sequence ID" value="UKK01146.2"/>
    <property type="molecule type" value="Genomic_DNA"/>
</dbReference>
<dbReference type="GO" id="GO:0006397">
    <property type="term" value="P:mRNA processing"/>
    <property type="evidence" value="ECO:0007669"/>
    <property type="project" value="UniProtKB-KW"/>
</dbReference>
<evidence type="ECO:0000256" key="8">
    <source>
        <dbReference type="ARBA" id="ARBA00023306"/>
    </source>
</evidence>
<dbReference type="GO" id="GO:0005634">
    <property type="term" value="C:nucleus"/>
    <property type="evidence" value="ECO:0007669"/>
    <property type="project" value="UniProtKB-SubCell"/>
</dbReference>
<gene>
    <name evidence="10" type="ORF">MACK_001959</name>
</gene>
<organism evidence="10 11">
    <name type="scientific">Theileria orientalis</name>
    <dbReference type="NCBI Taxonomy" id="68886"/>
    <lineage>
        <taxon>Eukaryota</taxon>
        <taxon>Sar</taxon>
        <taxon>Alveolata</taxon>
        <taxon>Apicomplexa</taxon>
        <taxon>Aconoidasida</taxon>
        <taxon>Piroplasmida</taxon>
        <taxon>Theileriidae</taxon>
        <taxon>Theileria</taxon>
    </lineage>
</organism>
<evidence type="ECO:0000256" key="3">
    <source>
        <dbReference type="ARBA" id="ARBA00008726"/>
    </source>
</evidence>